<name>A0A1Q2HWR7_9CORY</name>
<evidence type="ECO:0000313" key="3">
    <source>
        <dbReference type="EMBL" id="AQQ15279.1"/>
    </source>
</evidence>
<accession>A0A1Q2HWR7</accession>
<dbReference type="InterPro" id="IPR003870">
    <property type="entry name" value="DUF222"/>
</dbReference>
<sequence length="523" mass="58331">MVTELERNVDVVGNALFQIRDMFEDPSEVAFDDVRESMEKLEAIFNAKALIDAAFAHICERDEAGRRVGAKHPNAYLKQCLGLSPKEAYDRLARGKDLFAEPSVAGPGEHGNDIDSDQDAAAREAEERERSERERLAREEQQRARQRARENQRKARGQAGQVSGEKQAAIRQELDNLLEAAQGERQRLLADAMREALTRDVADLRATVRRWVDEVNRKHRRPENPNAGMEKRGVFVGQRKADGTFDIRITGVAGDTALMKALLDKGTAPNSNLPEGVEDYRSPSQRRYDQLMQILKHYDTCKQQRDAHGCASVVVSVTLDDLADADATTRFSTNTGIDLDCFDLVRLGMDGTADFVLTVEGTTGVPLNLQRSTRIASIAQRVALLAVDGVCAWAGCSVPLSECEAHHVLAWIRGGNTDIANLTPMCREHHRQNNDHWDHRFNKSHMEYDPGEGRAGLRRRGRKDLEFNHSDGARHSAVRRLRTRGQPANPARTSDPGEPRKPAQPVQAELLLVPQAQDPDPPF</sequence>
<evidence type="ECO:0000259" key="2">
    <source>
        <dbReference type="SMART" id="SM00507"/>
    </source>
</evidence>
<evidence type="ECO:0000313" key="4">
    <source>
        <dbReference type="Proteomes" id="UP000217209"/>
    </source>
</evidence>
<feature type="region of interest" description="Disordered" evidence="1">
    <location>
        <begin position="435"/>
        <end position="523"/>
    </location>
</feature>
<dbReference type="AlphaFoldDB" id="A0A1Q2HWR7"/>
<dbReference type="CDD" id="cd00085">
    <property type="entry name" value="HNHc"/>
    <property type="match status" value="1"/>
</dbReference>
<gene>
    <name evidence="3" type="ORF">CGLAU_06585</name>
</gene>
<reference evidence="3 4" key="1">
    <citation type="submission" date="2016-12" db="EMBL/GenBank/DDBJ databases">
        <authorList>
            <person name="Song W.-J."/>
            <person name="Kurnit D.M."/>
        </authorList>
    </citation>
    <scope>NUCLEOTIDE SEQUENCE [LARGE SCALE GENOMIC DNA]</scope>
    <source>
        <strain evidence="3 4">DSM 30827</strain>
    </source>
</reference>
<feature type="compositionally biased region" description="Basic and acidic residues" evidence="1">
    <location>
        <begin position="463"/>
        <end position="474"/>
    </location>
</feature>
<evidence type="ECO:0000256" key="1">
    <source>
        <dbReference type="SAM" id="MobiDB-lite"/>
    </source>
</evidence>
<feature type="region of interest" description="Disordered" evidence="1">
    <location>
        <begin position="101"/>
        <end position="167"/>
    </location>
</feature>
<feature type="domain" description="HNH nuclease" evidence="2">
    <location>
        <begin position="379"/>
        <end position="431"/>
    </location>
</feature>
<dbReference type="Gene3D" id="1.10.30.50">
    <property type="match status" value="1"/>
</dbReference>
<protein>
    <recommendedName>
        <fullName evidence="2">HNH nuclease domain-containing protein</fullName>
    </recommendedName>
</protein>
<proteinExistence type="predicted"/>
<feature type="compositionally biased region" description="Basic and acidic residues" evidence="1">
    <location>
        <begin position="435"/>
        <end position="452"/>
    </location>
</feature>
<dbReference type="SMART" id="SM00507">
    <property type="entry name" value="HNHc"/>
    <property type="match status" value="1"/>
</dbReference>
<dbReference type="EMBL" id="CP019688">
    <property type="protein sequence ID" value="AQQ15279.1"/>
    <property type="molecule type" value="Genomic_DNA"/>
</dbReference>
<dbReference type="InterPro" id="IPR003615">
    <property type="entry name" value="HNH_nuc"/>
</dbReference>
<dbReference type="RefSeq" id="WP_095659992.1">
    <property type="nucleotide sequence ID" value="NZ_CP019688.1"/>
</dbReference>
<dbReference type="OrthoDB" id="4398180at2"/>
<organism evidence="3 4">
    <name type="scientific">Corynebacterium glaucum</name>
    <dbReference type="NCBI Taxonomy" id="187491"/>
    <lineage>
        <taxon>Bacteria</taxon>
        <taxon>Bacillati</taxon>
        <taxon>Actinomycetota</taxon>
        <taxon>Actinomycetes</taxon>
        <taxon>Mycobacteriales</taxon>
        <taxon>Corynebacteriaceae</taxon>
        <taxon>Corynebacterium</taxon>
    </lineage>
</organism>
<feature type="compositionally biased region" description="Basic and acidic residues" evidence="1">
    <location>
        <begin position="120"/>
        <end position="153"/>
    </location>
</feature>
<dbReference type="Proteomes" id="UP000217209">
    <property type="component" value="Chromosome"/>
</dbReference>
<keyword evidence="4" id="KW-1185">Reference proteome</keyword>
<dbReference type="KEGG" id="cgv:CGLAU_06585"/>
<dbReference type="Pfam" id="PF02720">
    <property type="entry name" value="DUF222"/>
    <property type="match status" value="1"/>
</dbReference>